<proteinExistence type="predicted"/>
<gene>
    <name evidence="2" type="ORF">PG991_013713</name>
</gene>
<feature type="compositionally biased region" description="Basic and acidic residues" evidence="1">
    <location>
        <begin position="25"/>
        <end position="46"/>
    </location>
</feature>
<organism evidence="2 3">
    <name type="scientific">Apiospora marii</name>
    <dbReference type="NCBI Taxonomy" id="335849"/>
    <lineage>
        <taxon>Eukaryota</taxon>
        <taxon>Fungi</taxon>
        <taxon>Dikarya</taxon>
        <taxon>Ascomycota</taxon>
        <taxon>Pezizomycotina</taxon>
        <taxon>Sordariomycetes</taxon>
        <taxon>Xylariomycetidae</taxon>
        <taxon>Amphisphaeriales</taxon>
        <taxon>Apiosporaceae</taxon>
        <taxon>Apiospora</taxon>
    </lineage>
</organism>
<dbReference type="EMBL" id="JAQQWI010000018">
    <property type="protein sequence ID" value="KAK8001491.1"/>
    <property type="molecule type" value="Genomic_DNA"/>
</dbReference>
<comment type="caution">
    <text evidence="2">The sequence shown here is derived from an EMBL/GenBank/DDBJ whole genome shotgun (WGS) entry which is preliminary data.</text>
</comment>
<reference evidence="2 3" key="1">
    <citation type="submission" date="2023-01" db="EMBL/GenBank/DDBJ databases">
        <title>Analysis of 21 Apiospora genomes using comparative genomics revels a genus with tremendous synthesis potential of carbohydrate active enzymes and secondary metabolites.</title>
        <authorList>
            <person name="Sorensen T."/>
        </authorList>
    </citation>
    <scope>NUCLEOTIDE SEQUENCE [LARGE SCALE GENOMIC DNA]</scope>
    <source>
        <strain evidence="2 3">CBS 20057</strain>
    </source>
</reference>
<accession>A0ABR1R6S3</accession>
<name>A0ABR1R6S3_9PEZI</name>
<feature type="region of interest" description="Disordered" evidence="1">
    <location>
        <begin position="1"/>
        <end position="47"/>
    </location>
</feature>
<sequence length="72" mass="7736">MASRQQQGGANAVAADPENVPSVSEETHAKKAESGEEACRRLETSPHRACRKITAPRLSTGLWHGGTFLDPH</sequence>
<evidence type="ECO:0000313" key="2">
    <source>
        <dbReference type="EMBL" id="KAK8001491.1"/>
    </source>
</evidence>
<dbReference type="Proteomes" id="UP001396898">
    <property type="component" value="Unassembled WGS sequence"/>
</dbReference>
<keyword evidence="3" id="KW-1185">Reference proteome</keyword>
<protein>
    <submittedName>
        <fullName evidence="2">Uncharacterized protein</fullName>
    </submittedName>
</protein>
<evidence type="ECO:0000313" key="3">
    <source>
        <dbReference type="Proteomes" id="UP001396898"/>
    </source>
</evidence>
<evidence type="ECO:0000256" key="1">
    <source>
        <dbReference type="SAM" id="MobiDB-lite"/>
    </source>
</evidence>